<dbReference type="Proteomes" id="UP000308133">
    <property type="component" value="Unassembled WGS sequence"/>
</dbReference>
<evidence type="ECO:0000313" key="3">
    <source>
        <dbReference type="Proteomes" id="UP000308133"/>
    </source>
</evidence>
<protein>
    <submittedName>
        <fullName evidence="2">Uncharacterized protein</fullName>
    </submittedName>
</protein>
<proteinExistence type="predicted"/>
<dbReference type="EMBL" id="PTQR01000122">
    <property type="protein sequence ID" value="TKX19068.1"/>
    <property type="molecule type" value="Genomic_DNA"/>
</dbReference>
<accession>A0A4U7ALZ2</accession>
<sequence length="314" mass="32933">MASESKAAPPPYSGASEYQLVESAEDKYDLALNATSQSSGASYYIHLTRTNDTPHLTIHHGTSDSSAPLAALMYDEFSAGRLHTGNPSAIPSDTKVPKQWTTWSQPPLSNFAEFTVGDKSLRWHKSYQTERHLLRPSRRYIQWSLTDVSSIATQAFSSPPPDAAATSEIKEVGSSPDNMPSKRQSDGAIGTPLATLSLLAPSKPSVTRPPNGVAGTEIGNLTWEEKGAAAQEVRDAATLVVAALVHRDRQVQAREGMGPTIKVEMVARPHLYGGGMLGESGGGLALPYVTKSHGDHGGAGADCGGSGGGGSGGI</sequence>
<gene>
    <name evidence="2" type="ORF">C1H76_8769</name>
</gene>
<comment type="caution">
    <text evidence="2">The sequence shown here is derived from an EMBL/GenBank/DDBJ whole genome shotgun (WGS) entry which is preliminary data.</text>
</comment>
<feature type="region of interest" description="Disordered" evidence="1">
    <location>
        <begin position="154"/>
        <end position="188"/>
    </location>
</feature>
<dbReference type="AlphaFoldDB" id="A0A4U7ALZ2"/>
<name>A0A4U7ALZ2_9PEZI</name>
<organism evidence="2 3">
    <name type="scientific">Elsinoe australis</name>
    <dbReference type="NCBI Taxonomy" id="40998"/>
    <lineage>
        <taxon>Eukaryota</taxon>
        <taxon>Fungi</taxon>
        <taxon>Dikarya</taxon>
        <taxon>Ascomycota</taxon>
        <taxon>Pezizomycotina</taxon>
        <taxon>Dothideomycetes</taxon>
        <taxon>Dothideomycetidae</taxon>
        <taxon>Myriangiales</taxon>
        <taxon>Elsinoaceae</taxon>
        <taxon>Elsinoe</taxon>
    </lineage>
</organism>
<reference evidence="2 3" key="1">
    <citation type="submission" date="2018-02" db="EMBL/GenBank/DDBJ databases">
        <title>Draft genome sequences of Elsinoe sp., causing black scab on jojoba.</title>
        <authorList>
            <person name="Stodart B."/>
            <person name="Jeffress S."/>
            <person name="Ash G."/>
            <person name="Arun Chinnappa K."/>
        </authorList>
    </citation>
    <scope>NUCLEOTIDE SEQUENCE [LARGE SCALE GENOMIC DNA]</scope>
    <source>
        <strain evidence="2 3">Hillstone_2</strain>
    </source>
</reference>
<evidence type="ECO:0000313" key="2">
    <source>
        <dbReference type="EMBL" id="TKX19068.1"/>
    </source>
</evidence>
<evidence type="ECO:0000256" key="1">
    <source>
        <dbReference type="SAM" id="MobiDB-lite"/>
    </source>
</evidence>